<organism evidence="2 3">
    <name type="scientific">Pedobacter roseus</name>
    <dbReference type="NCBI Taxonomy" id="336820"/>
    <lineage>
        <taxon>Bacteria</taxon>
        <taxon>Pseudomonadati</taxon>
        <taxon>Bacteroidota</taxon>
        <taxon>Sphingobacteriia</taxon>
        <taxon>Sphingobacteriales</taxon>
        <taxon>Sphingobacteriaceae</taxon>
        <taxon>Pedobacter</taxon>
    </lineage>
</organism>
<dbReference type="EMBL" id="CP060723">
    <property type="protein sequence ID" value="QNN43172.1"/>
    <property type="molecule type" value="Genomic_DNA"/>
</dbReference>
<gene>
    <name evidence="2" type="ORF">H9L23_03445</name>
</gene>
<evidence type="ECO:0000313" key="2">
    <source>
        <dbReference type="EMBL" id="QNN43172.1"/>
    </source>
</evidence>
<dbReference type="InterPro" id="IPR014922">
    <property type="entry name" value="YdhG-like"/>
</dbReference>
<proteinExistence type="predicted"/>
<sequence>MEKVIAIITTASPKIESGIKWGGPSFKFKEDMATINPKIKNYVVVVFHKASLLNDDFGFLEEQTKGKAYAKFYNMADVDQHADGLKKAVNAWIKLMEN</sequence>
<dbReference type="SUPFAM" id="SSF159888">
    <property type="entry name" value="YdhG-like"/>
    <property type="match status" value="1"/>
</dbReference>
<accession>A0A7G9QIJ7</accession>
<dbReference type="RefSeq" id="WP_187593681.1">
    <property type="nucleotide sequence ID" value="NZ_CP060723.1"/>
</dbReference>
<dbReference type="Pfam" id="PF08818">
    <property type="entry name" value="DUF1801"/>
    <property type="match status" value="1"/>
</dbReference>
<dbReference type="Proteomes" id="UP000515806">
    <property type="component" value="Chromosome"/>
</dbReference>
<dbReference type="Gene3D" id="3.90.1150.200">
    <property type="match status" value="1"/>
</dbReference>
<name>A0A7G9QIJ7_9SPHI</name>
<reference evidence="2 3" key="1">
    <citation type="submission" date="2020-08" db="EMBL/GenBank/DDBJ databases">
        <title>Genome sequence of Pedobacter roseus KACC 11594T.</title>
        <authorList>
            <person name="Hyun D.-W."/>
            <person name="Bae J.-W."/>
        </authorList>
    </citation>
    <scope>NUCLEOTIDE SEQUENCE [LARGE SCALE GENOMIC DNA]</scope>
    <source>
        <strain evidence="2 3">KACC 11594</strain>
    </source>
</reference>
<dbReference type="AlphaFoldDB" id="A0A7G9QIJ7"/>
<protein>
    <submittedName>
        <fullName evidence="2">DUF1801 domain-containing protein</fullName>
    </submittedName>
</protein>
<feature type="domain" description="YdhG-like" evidence="1">
    <location>
        <begin position="1"/>
        <end position="93"/>
    </location>
</feature>
<dbReference type="KEGG" id="proe:H9L23_03445"/>
<evidence type="ECO:0000259" key="1">
    <source>
        <dbReference type="Pfam" id="PF08818"/>
    </source>
</evidence>
<evidence type="ECO:0000313" key="3">
    <source>
        <dbReference type="Proteomes" id="UP000515806"/>
    </source>
</evidence>
<keyword evidence="3" id="KW-1185">Reference proteome</keyword>